<comment type="subcellular location">
    <subcellularLocation>
        <location evidence="1">Cytoplasm</location>
    </subcellularLocation>
</comment>
<reference evidence="7 8" key="1">
    <citation type="journal article" date="2006" name="Genome Res.">
        <title>Skewed genomic variability in strains of the toxigenic bacterial pathogen, Clostridium perfringens.</title>
        <authorList>
            <person name="Myers G.S."/>
            <person name="Rasko D.A."/>
            <person name="Cheung J.K."/>
            <person name="Ravel J."/>
            <person name="Seshadri R."/>
            <person name="Deboy R.T."/>
            <person name="Ren Q."/>
            <person name="Varga J."/>
            <person name="Awad M.M."/>
            <person name="Brinkac L.M."/>
            <person name="Daugherty S.C."/>
            <person name="Haft D.H."/>
            <person name="Dodson R.J."/>
            <person name="Madupu R."/>
            <person name="Nelson W.C."/>
            <person name="Rosovitz M.J."/>
            <person name="Sullivan S.A."/>
            <person name="Khouri H."/>
            <person name="Dimitrov G.I."/>
            <person name="Watkins K.L."/>
            <person name="Mulligan S."/>
            <person name="Benton J."/>
            <person name="Radune D."/>
            <person name="Fisher D.J."/>
            <person name="Atkins H.S."/>
            <person name="Hiscox T."/>
            <person name="Jost B.H."/>
            <person name="Billington S.J."/>
            <person name="Songer J.G."/>
            <person name="McClane B.A."/>
            <person name="Titball R.W."/>
            <person name="Rood J.I."/>
            <person name="Melville S.B."/>
            <person name="Paulsen I.T."/>
        </authorList>
    </citation>
    <scope>NUCLEOTIDE SEQUENCE [LARGE SCALE GENOMIC DNA]</scope>
    <source>
        <strain evidence="8">ATCC 13124 / DSM 756 / JCM 1290 / NCIMB 6125 / NCTC 8237 / S 107 / Type A</strain>
    </source>
</reference>
<dbReference type="PaxDb" id="195103-CPF_1208"/>
<dbReference type="Gene3D" id="1.10.10.10">
    <property type="entry name" value="Winged helix-like DNA-binding domain superfamily/Winged helix DNA-binding domain"/>
    <property type="match status" value="1"/>
</dbReference>
<evidence type="ECO:0000256" key="1">
    <source>
        <dbReference type="ARBA" id="ARBA00004496"/>
    </source>
</evidence>
<protein>
    <submittedName>
        <fullName evidence="7">Transcriptional regulator, MarR family</fullName>
    </submittedName>
</protein>
<dbReference type="SMART" id="SM00347">
    <property type="entry name" value="HTH_MARR"/>
    <property type="match status" value="1"/>
</dbReference>
<dbReference type="GO" id="GO:0003700">
    <property type="term" value="F:DNA-binding transcription factor activity"/>
    <property type="evidence" value="ECO:0007669"/>
    <property type="project" value="InterPro"/>
</dbReference>
<name>A0A0H2YPG4_CLOP1</name>
<dbReference type="PANTHER" id="PTHR33164:SF5">
    <property type="entry name" value="ORGANIC HYDROPEROXIDE RESISTANCE TRANSCRIPTIONAL REGULATOR"/>
    <property type="match status" value="1"/>
</dbReference>
<dbReference type="AlphaFoldDB" id="A0A0H2YPG4"/>
<dbReference type="EMBL" id="CP000246">
    <property type="protein sequence ID" value="ABG82222.1"/>
    <property type="molecule type" value="Genomic_DNA"/>
</dbReference>
<evidence type="ECO:0000259" key="6">
    <source>
        <dbReference type="PROSITE" id="PS50995"/>
    </source>
</evidence>
<dbReference type="Pfam" id="PF22381">
    <property type="entry name" value="Staph_reg_Sar_Rot"/>
    <property type="match status" value="1"/>
</dbReference>
<evidence type="ECO:0000256" key="2">
    <source>
        <dbReference type="ARBA" id="ARBA00022490"/>
    </source>
</evidence>
<keyword evidence="2" id="KW-0963">Cytoplasm</keyword>
<evidence type="ECO:0000313" key="8">
    <source>
        <dbReference type="Proteomes" id="UP000001823"/>
    </source>
</evidence>
<feature type="domain" description="HTH marR-type" evidence="6">
    <location>
        <begin position="10"/>
        <end position="143"/>
    </location>
</feature>
<dbReference type="InterPro" id="IPR039422">
    <property type="entry name" value="MarR/SlyA-like"/>
</dbReference>
<accession>A0A0H2YPG4</accession>
<keyword evidence="4" id="KW-0238">DNA-binding</keyword>
<dbReference type="InterPro" id="IPR036388">
    <property type="entry name" value="WH-like_DNA-bd_sf"/>
</dbReference>
<dbReference type="PANTHER" id="PTHR33164">
    <property type="entry name" value="TRANSCRIPTIONAL REGULATOR, MARR FAMILY"/>
    <property type="match status" value="1"/>
</dbReference>
<dbReference type="GO" id="GO:0003677">
    <property type="term" value="F:DNA binding"/>
    <property type="evidence" value="ECO:0007669"/>
    <property type="project" value="UniProtKB-KW"/>
</dbReference>
<keyword evidence="8" id="KW-1185">Reference proteome</keyword>
<dbReference type="FunFam" id="1.10.10.10:FF:000163">
    <property type="entry name" value="MarR family transcriptional regulator"/>
    <property type="match status" value="1"/>
</dbReference>
<dbReference type="RefSeq" id="WP_003456274.1">
    <property type="nucleotide sequence ID" value="NC_008261.1"/>
</dbReference>
<dbReference type="GO" id="GO:0005737">
    <property type="term" value="C:cytoplasm"/>
    <property type="evidence" value="ECO:0007669"/>
    <property type="project" value="UniProtKB-SubCell"/>
</dbReference>
<dbReference type="SUPFAM" id="SSF46785">
    <property type="entry name" value="Winged helix' DNA-binding domain"/>
    <property type="match status" value="1"/>
</dbReference>
<sequence length="143" mass="16854">MDKYNILKLENQLCFRLYASSREVIKKYKPILDQYNLTYTQYLTMLVLWENERITVKGIGEKLHLDSGTLTPLIKKLEKMNLVTKYRSKEDDRVVIVELTDEGRNLKDDMIDVPRKAFCSLGIEKEQILELKKNLDSLLEILK</sequence>
<evidence type="ECO:0000313" key="7">
    <source>
        <dbReference type="EMBL" id="ABG82222.1"/>
    </source>
</evidence>
<gene>
    <name evidence="7" type="ordered locus">CPF_1208</name>
</gene>
<dbReference type="InterPro" id="IPR000835">
    <property type="entry name" value="HTH_MarR-typ"/>
</dbReference>
<dbReference type="PROSITE" id="PS50995">
    <property type="entry name" value="HTH_MARR_2"/>
    <property type="match status" value="1"/>
</dbReference>
<evidence type="ECO:0000256" key="3">
    <source>
        <dbReference type="ARBA" id="ARBA00023015"/>
    </source>
</evidence>
<dbReference type="Proteomes" id="UP000001823">
    <property type="component" value="Chromosome"/>
</dbReference>
<dbReference type="InterPro" id="IPR036390">
    <property type="entry name" value="WH_DNA-bd_sf"/>
</dbReference>
<organism evidence="7 8">
    <name type="scientific">Clostridium perfringens (strain ATCC 13124 / DSM 756 / JCM 1290 / NCIMB 6125 / NCTC 8237 / Type A)</name>
    <dbReference type="NCBI Taxonomy" id="195103"/>
    <lineage>
        <taxon>Bacteria</taxon>
        <taxon>Bacillati</taxon>
        <taxon>Bacillota</taxon>
        <taxon>Clostridia</taxon>
        <taxon>Eubacteriales</taxon>
        <taxon>Clostridiaceae</taxon>
        <taxon>Clostridium</taxon>
    </lineage>
</organism>
<dbReference type="HOGENOM" id="CLU_083287_3_2_9"/>
<keyword evidence="5" id="KW-0804">Transcription</keyword>
<dbReference type="STRING" id="195103.CPF_1208"/>
<dbReference type="GO" id="GO:0006950">
    <property type="term" value="P:response to stress"/>
    <property type="evidence" value="ECO:0007669"/>
    <property type="project" value="TreeGrafter"/>
</dbReference>
<keyword evidence="3" id="KW-0805">Transcription regulation</keyword>
<evidence type="ECO:0000256" key="4">
    <source>
        <dbReference type="ARBA" id="ARBA00023125"/>
    </source>
</evidence>
<evidence type="ECO:0000256" key="5">
    <source>
        <dbReference type="ARBA" id="ARBA00023163"/>
    </source>
</evidence>
<dbReference type="eggNOG" id="COG1846">
    <property type="taxonomic scope" value="Bacteria"/>
</dbReference>
<dbReference type="KEGG" id="cpf:CPF_1208"/>
<dbReference type="GeneID" id="93002514"/>
<dbReference type="InterPro" id="IPR055166">
    <property type="entry name" value="Transc_reg_Sar_Rot_HTH"/>
</dbReference>
<proteinExistence type="predicted"/>